<dbReference type="STRING" id="1797725.A3A49_01635"/>
<reference evidence="2 3" key="1">
    <citation type="journal article" date="2016" name="Nat. Commun.">
        <title>Thousands of microbial genomes shed light on interconnected biogeochemical processes in an aquifer system.</title>
        <authorList>
            <person name="Anantharaman K."/>
            <person name="Brown C.T."/>
            <person name="Hug L.A."/>
            <person name="Sharon I."/>
            <person name="Castelle C.J."/>
            <person name="Probst A.J."/>
            <person name="Thomas B.C."/>
            <person name="Singh A."/>
            <person name="Wilkins M.J."/>
            <person name="Karaoz U."/>
            <person name="Brodie E.L."/>
            <person name="Williams K.H."/>
            <person name="Hubbard S.S."/>
            <person name="Banfield J.F."/>
        </authorList>
    </citation>
    <scope>NUCLEOTIDE SEQUENCE [LARGE SCALE GENOMIC DNA]</scope>
</reference>
<keyword evidence="1" id="KW-0812">Transmembrane</keyword>
<dbReference type="AlphaFoldDB" id="A0A1F5H258"/>
<feature type="transmembrane region" description="Helical" evidence="1">
    <location>
        <begin position="43"/>
        <end position="59"/>
    </location>
</feature>
<evidence type="ECO:0000313" key="2">
    <source>
        <dbReference type="EMBL" id="OGD98135.1"/>
    </source>
</evidence>
<accession>A0A1F5H258</accession>
<feature type="transmembrane region" description="Helical" evidence="1">
    <location>
        <begin position="20"/>
        <end position="37"/>
    </location>
</feature>
<comment type="caution">
    <text evidence="2">The sequence shown here is derived from an EMBL/GenBank/DDBJ whole genome shotgun (WGS) entry which is preliminary data.</text>
</comment>
<organism evidence="2 3">
    <name type="scientific">Candidatus Curtissbacteria bacterium RIFCSPLOWO2_01_FULL_38_11b</name>
    <dbReference type="NCBI Taxonomy" id="1797725"/>
    <lineage>
        <taxon>Bacteria</taxon>
        <taxon>Candidatus Curtissiibacteriota</taxon>
    </lineage>
</organism>
<sequence length="164" mass="19589">MKLKFNKTPLPLKTNTNWRAVWYCVLLWLVTFLVAGIVIIPWFYLAVAIIVFLTTVYYFKIFNPFIRKRGRRNKNDRDNILIFALISALIWFVILALLNLAEIAHFYYFDFMFYFSDFRNWYLLALVLLVPVVYGLILENAKYMKQKRKKTNALKPLSSAKIVW</sequence>
<evidence type="ECO:0000256" key="1">
    <source>
        <dbReference type="SAM" id="Phobius"/>
    </source>
</evidence>
<feature type="transmembrane region" description="Helical" evidence="1">
    <location>
        <begin position="80"/>
        <end position="101"/>
    </location>
</feature>
<dbReference type="EMBL" id="MFBO01000015">
    <property type="protein sequence ID" value="OGD98135.1"/>
    <property type="molecule type" value="Genomic_DNA"/>
</dbReference>
<keyword evidence="1" id="KW-1133">Transmembrane helix</keyword>
<protein>
    <submittedName>
        <fullName evidence="2">Uncharacterized protein</fullName>
    </submittedName>
</protein>
<keyword evidence="1" id="KW-0472">Membrane</keyword>
<name>A0A1F5H258_9BACT</name>
<gene>
    <name evidence="2" type="ORF">A3A49_01635</name>
</gene>
<evidence type="ECO:0000313" key="3">
    <source>
        <dbReference type="Proteomes" id="UP000176740"/>
    </source>
</evidence>
<dbReference type="Proteomes" id="UP000176740">
    <property type="component" value="Unassembled WGS sequence"/>
</dbReference>
<feature type="transmembrane region" description="Helical" evidence="1">
    <location>
        <begin position="121"/>
        <end position="141"/>
    </location>
</feature>
<proteinExistence type="predicted"/>